<evidence type="ECO:0000313" key="3">
    <source>
        <dbReference type="Proteomes" id="UP000598775"/>
    </source>
</evidence>
<organism evidence="2 3">
    <name type="scientific">Subtercola lobariae</name>
    <dbReference type="NCBI Taxonomy" id="1588641"/>
    <lineage>
        <taxon>Bacteria</taxon>
        <taxon>Bacillati</taxon>
        <taxon>Actinomycetota</taxon>
        <taxon>Actinomycetes</taxon>
        <taxon>Micrococcales</taxon>
        <taxon>Microbacteriaceae</taxon>
        <taxon>Subtercola</taxon>
    </lineage>
</organism>
<accession>A0A917BBL4</accession>
<dbReference type="Proteomes" id="UP000598775">
    <property type="component" value="Unassembled WGS sequence"/>
</dbReference>
<keyword evidence="1" id="KW-1133">Transmembrane helix</keyword>
<keyword evidence="1" id="KW-0812">Transmembrane</keyword>
<gene>
    <name evidence="2" type="ORF">GCM10011399_31220</name>
</gene>
<keyword evidence="3" id="KW-1185">Reference proteome</keyword>
<name>A0A917BBL4_9MICO</name>
<dbReference type="AlphaFoldDB" id="A0A917BBL4"/>
<proteinExistence type="predicted"/>
<reference evidence="2 3" key="1">
    <citation type="journal article" date="2014" name="Int. J. Syst. Evol. Microbiol.">
        <title>Complete genome sequence of Corynebacterium casei LMG S-19264T (=DSM 44701T), isolated from a smear-ripened cheese.</title>
        <authorList>
            <consortium name="US DOE Joint Genome Institute (JGI-PGF)"/>
            <person name="Walter F."/>
            <person name="Albersmeier A."/>
            <person name="Kalinowski J."/>
            <person name="Ruckert C."/>
        </authorList>
    </citation>
    <scope>NUCLEOTIDE SEQUENCE [LARGE SCALE GENOMIC DNA]</scope>
    <source>
        <strain evidence="2 3">CGMCC 1.12976</strain>
    </source>
</reference>
<evidence type="ECO:0000313" key="2">
    <source>
        <dbReference type="EMBL" id="GGF36003.1"/>
    </source>
</evidence>
<comment type="caution">
    <text evidence="2">The sequence shown here is derived from an EMBL/GenBank/DDBJ whole genome shotgun (WGS) entry which is preliminary data.</text>
</comment>
<evidence type="ECO:0000256" key="1">
    <source>
        <dbReference type="SAM" id="Phobius"/>
    </source>
</evidence>
<feature type="transmembrane region" description="Helical" evidence="1">
    <location>
        <begin position="21"/>
        <end position="40"/>
    </location>
</feature>
<dbReference type="EMBL" id="BMGP01000006">
    <property type="protein sequence ID" value="GGF36003.1"/>
    <property type="molecule type" value="Genomic_DNA"/>
</dbReference>
<sequence>MENQTHASKATGHKFGIPRGSSSIIVFGVGGVCLALAQGFRQGGTWSALSPIVILVTIGLVALYVSVSVLGILFMVGSRGIKSRLQPDVVLNIARRKDIEKAFAQIERHGLQRLPFCFYLVAGKQGLSLRAGPSTYAVLTEFTWDQIESIKSALLPGPSRPSRGVILSVSTDKKQVELPFVILGRGFAGTFPLSNREITSTLERLSALSKAYTSGGRRP</sequence>
<protein>
    <submittedName>
        <fullName evidence="2">Uncharacterized protein</fullName>
    </submittedName>
</protein>
<feature type="transmembrane region" description="Helical" evidence="1">
    <location>
        <begin position="52"/>
        <end position="76"/>
    </location>
</feature>
<keyword evidence="1" id="KW-0472">Membrane</keyword>